<name>A0A7I9UWN1_9ACTN</name>
<proteinExistence type="predicted"/>
<organism evidence="4 5">
    <name type="scientific">Gordonia crocea</name>
    <dbReference type="NCBI Taxonomy" id="589162"/>
    <lineage>
        <taxon>Bacteria</taxon>
        <taxon>Bacillati</taxon>
        <taxon>Actinomycetota</taxon>
        <taxon>Actinomycetes</taxon>
        <taxon>Mycobacteriales</taxon>
        <taxon>Gordoniaceae</taxon>
        <taxon>Gordonia</taxon>
    </lineage>
</organism>
<dbReference type="EMBL" id="BJOU01000001">
    <property type="protein sequence ID" value="GED97266.1"/>
    <property type="molecule type" value="Genomic_DNA"/>
</dbReference>
<keyword evidence="2" id="KW-1133">Transmembrane helix</keyword>
<dbReference type="RefSeq" id="WP_161926616.1">
    <property type="nucleotide sequence ID" value="NZ_BJOU01000001.1"/>
</dbReference>
<keyword evidence="2" id="KW-0812">Transmembrane</keyword>
<sequence length="290" mass="31314">MSIPQPHGARDDTTGLDESATTREDTAGLELAAITRDDELVETLGRGLPVVAQTDEEFDLATLLAEWRTEVHARPADGTITVDDVEKAIAAAKHDSDRRARRHLRLVAGAAAVIGVALGSLVVLSEGANPDDPLWGVKKVVFAERAVQTQATYSAQINLEQAEKLLAAGDPQKAKEYVRRAQADLAPVSDDSAREPMDQWIDRLSASAESAIKAATPVAPPTKAERKAPKPAPKPPVTDDMPQYVPPAPRWTPPPQQNQEQAPRYTPRPKPQPEAPQRPAPRPPITILPN</sequence>
<feature type="transmembrane region" description="Helical" evidence="2">
    <location>
        <begin position="106"/>
        <end position="124"/>
    </location>
</feature>
<reference evidence="5" key="1">
    <citation type="submission" date="2019-06" db="EMBL/GenBank/DDBJ databases">
        <title>Gordonia isolated from sludge of a wastewater treatment plant.</title>
        <authorList>
            <person name="Tamura T."/>
            <person name="Aoyama K."/>
            <person name="Kang Y."/>
            <person name="Saito S."/>
            <person name="Akiyama N."/>
            <person name="Yazawa K."/>
            <person name="Gonoi T."/>
            <person name="Mikami Y."/>
        </authorList>
    </citation>
    <scope>NUCLEOTIDE SEQUENCE [LARGE SCALE GENOMIC DNA]</scope>
    <source>
        <strain evidence="5">NBRC 107697</strain>
    </source>
</reference>
<comment type="caution">
    <text evidence="4">The sequence shown here is derived from an EMBL/GenBank/DDBJ whole genome shotgun (WGS) entry which is preliminary data.</text>
</comment>
<dbReference type="AlphaFoldDB" id="A0A7I9UWN1"/>
<feature type="compositionally biased region" description="Pro residues" evidence="1">
    <location>
        <begin position="244"/>
        <end position="256"/>
    </location>
</feature>
<evidence type="ECO:0000313" key="5">
    <source>
        <dbReference type="Proteomes" id="UP000444980"/>
    </source>
</evidence>
<accession>A0A7I9UWN1</accession>
<evidence type="ECO:0000313" key="4">
    <source>
        <dbReference type="EMBL" id="GED97266.1"/>
    </source>
</evidence>
<evidence type="ECO:0000256" key="1">
    <source>
        <dbReference type="SAM" id="MobiDB-lite"/>
    </source>
</evidence>
<dbReference type="InterPro" id="IPR031928">
    <property type="entry name" value="RsdA_SigD-bd"/>
</dbReference>
<gene>
    <name evidence="4" type="ORF">nbrc107697_13050</name>
</gene>
<evidence type="ECO:0000256" key="2">
    <source>
        <dbReference type="SAM" id="Phobius"/>
    </source>
</evidence>
<feature type="region of interest" description="Disordered" evidence="1">
    <location>
        <begin position="1"/>
        <end position="28"/>
    </location>
</feature>
<feature type="compositionally biased region" description="Pro residues" evidence="1">
    <location>
        <begin position="266"/>
        <end position="290"/>
    </location>
</feature>
<keyword evidence="2" id="KW-0472">Membrane</keyword>
<dbReference type="Proteomes" id="UP000444980">
    <property type="component" value="Unassembled WGS sequence"/>
</dbReference>
<feature type="region of interest" description="Disordered" evidence="1">
    <location>
        <begin position="215"/>
        <end position="290"/>
    </location>
</feature>
<protein>
    <recommendedName>
        <fullName evidence="3">Anti-sigma-D factor RsdA sigma factor binding region domain-containing protein</fullName>
    </recommendedName>
</protein>
<feature type="domain" description="Anti-sigma-D factor RsdA sigma factor binding region" evidence="3">
    <location>
        <begin position="31"/>
        <end position="75"/>
    </location>
</feature>
<dbReference type="OrthoDB" id="5191711at2"/>
<keyword evidence="5" id="KW-1185">Reference proteome</keyword>
<dbReference type="Gene3D" id="6.10.250.1300">
    <property type="match status" value="1"/>
</dbReference>
<dbReference type="Pfam" id="PF16751">
    <property type="entry name" value="RsdA_SigD_bd"/>
    <property type="match status" value="1"/>
</dbReference>
<evidence type="ECO:0000259" key="3">
    <source>
        <dbReference type="Pfam" id="PF16751"/>
    </source>
</evidence>